<dbReference type="Proteomes" id="UP000001307">
    <property type="component" value="Unassembled WGS sequence"/>
</dbReference>
<proteinExistence type="predicted"/>
<gene>
    <name evidence="1" type="ORF">GSOID_T00015127001</name>
</gene>
<organism evidence="1">
    <name type="scientific">Oikopleura dioica</name>
    <name type="common">Tunicate</name>
    <dbReference type="NCBI Taxonomy" id="34765"/>
    <lineage>
        <taxon>Eukaryota</taxon>
        <taxon>Metazoa</taxon>
        <taxon>Chordata</taxon>
        <taxon>Tunicata</taxon>
        <taxon>Appendicularia</taxon>
        <taxon>Copelata</taxon>
        <taxon>Oikopleuridae</taxon>
        <taxon>Oikopleura</taxon>
    </lineage>
</organism>
<accession>E4X095</accession>
<sequence length="258" mass="29513">MLLIKSVLNKESQPGARGWLETLPRKLKSSSRSAAADSCCSGRPYSSSTSQCCFSRIIPNEKKCCITGEVVDRVLTCPCVPSGGWLQVERERLEVLAAALGKIDALIRQAAAKNLEHKKVLETELGLNDVAAFHLGEELCGLLKLSVSDPECRNIETQIMENRLERKRINRVERAQRRVPRGVTIHEETVLDRVYEYYYGEYAAYLEEGSENEYEGRLYDFAGRIEYELEPEEVQQREQEQIRYIVQENVLTENQYNM</sequence>
<name>E4X095_OIKDI</name>
<dbReference type="EMBL" id="FN653020">
    <property type="protein sequence ID" value="CBY23194.1"/>
    <property type="molecule type" value="Genomic_DNA"/>
</dbReference>
<evidence type="ECO:0000313" key="1">
    <source>
        <dbReference type="EMBL" id="CBY23194.1"/>
    </source>
</evidence>
<dbReference type="InParanoid" id="E4X095"/>
<reference evidence="1" key="1">
    <citation type="journal article" date="2010" name="Science">
        <title>Plasticity of animal genome architecture unmasked by rapid evolution of a pelagic tunicate.</title>
        <authorList>
            <person name="Denoeud F."/>
            <person name="Henriet S."/>
            <person name="Mungpakdee S."/>
            <person name="Aury J.M."/>
            <person name="Da Silva C."/>
            <person name="Brinkmann H."/>
            <person name="Mikhaleva J."/>
            <person name="Olsen L.C."/>
            <person name="Jubin C."/>
            <person name="Canestro C."/>
            <person name="Bouquet J.M."/>
            <person name="Danks G."/>
            <person name="Poulain J."/>
            <person name="Campsteijn C."/>
            <person name="Adamski M."/>
            <person name="Cross I."/>
            <person name="Yadetie F."/>
            <person name="Muffato M."/>
            <person name="Louis A."/>
            <person name="Butcher S."/>
            <person name="Tsagkogeorga G."/>
            <person name="Konrad A."/>
            <person name="Singh S."/>
            <person name="Jensen M.F."/>
            <person name="Cong E.H."/>
            <person name="Eikeseth-Otteraa H."/>
            <person name="Noel B."/>
            <person name="Anthouard V."/>
            <person name="Porcel B.M."/>
            <person name="Kachouri-Lafond R."/>
            <person name="Nishino A."/>
            <person name="Ugolini M."/>
            <person name="Chourrout P."/>
            <person name="Nishida H."/>
            <person name="Aasland R."/>
            <person name="Huzurbazar S."/>
            <person name="Westhof E."/>
            <person name="Delsuc F."/>
            <person name="Lehrach H."/>
            <person name="Reinhardt R."/>
            <person name="Weissenbach J."/>
            <person name="Roy S.W."/>
            <person name="Artiguenave F."/>
            <person name="Postlethwait J.H."/>
            <person name="Manak J.R."/>
            <person name="Thompson E.M."/>
            <person name="Jaillon O."/>
            <person name="Du Pasquier L."/>
            <person name="Boudinot P."/>
            <person name="Liberles D.A."/>
            <person name="Volff J.N."/>
            <person name="Philippe H."/>
            <person name="Lenhard B."/>
            <person name="Roest Crollius H."/>
            <person name="Wincker P."/>
            <person name="Chourrout D."/>
        </authorList>
    </citation>
    <scope>NUCLEOTIDE SEQUENCE [LARGE SCALE GENOMIC DNA]</scope>
</reference>
<dbReference type="AlphaFoldDB" id="E4X095"/>
<evidence type="ECO:0000313" key="2">
    <source>
        <dbReference type="Proteomes" id="UP000001307"/>
    </source>
</evidence>
<keyword evidence="2" id="KW-1185">Reference proteome</keyword>
<protein>
    <submittedName>
        <fullName evidence="1">Uncharacterized protein</fullName>
    </submittedName>
</protein>
<dbReference type="OrthoDB" id="10622130at2759"/>